<gene>
    <name evidence="1" type="ORF">SAMN05421766_11029</name>
</gene>
<organism evidence="1 2">
    <name type="scientific">Zobellia uliginosa</name>
    <dbReference type="NCBI Taxonomy" id="143224"/>
    <lineage>
        <taxon>Bacteria</taxon>
        <taxon>Pseudomonadati</taxon>
        <taxon>Bacteroidota</taxon>
        <taxon>Flavobacteriia</taxon>
        <taxon>Flavobacteriales</taxon>
        <taxon>Flavobacteriaceae</taxon>
        <taxon>Zobellia</taxon>
    </lineage>
</organism>
<dbReference type="Proteomes" id="UP000185728">
    <property type="component" value="Unassembled WGS sequence"/>
</dbReference>
<accession>A0ABY1L1G5</accession>
<protein>
    <submittedName>
        <fullName evidence="1">Uncharacterized protein</fullName>
    </submittedName>
</protein>
<dbReference type="RefSeq" id="WP_076457028.1">
    <property type="nucleotide sequence ID" value="NZ_FTOB01000010.1"/>
</dbReference>
<sequence>MKKTLLLGILILFCACDDGDLQIERVDFDSVDIQTCGDLDDPLETTFFFKIDGDEALLLNLASGLLKNETSEADELQSSLPSASSLIYRLFDDDVSKDYFCSTIPALEPSVTKENTATAGDIGIETHVSTVSKDNKTYSHTISITGLSLANEQNESITDSSTMTYGTFKTTTPISARLDVPFSNYEAIADFSECENAFVDGSLRLYKKINDEYVSLDIPLTTIANTATTAGEPRTSTLENGALKYTVLNTIVTDDMICTDAGLSEDITSFDFTSSSGTISVETVANAADGTGAITYTHTISINNLLLVLKGDGEDVADVTLSAIDNFVLGTYTTVAD</sequence>
<dbReference type="EMBL" id="FTOB01000010">
    <property type="protein sequence ID" value="SIT10152.1"/>
    <property type="molecule type" value="Genomic_DNA"/>
</dbReference>
<dbReference type="PROSITE" id="PS51257">
    <property type="entry name" value="PROKAR_LIPOPROTEIN"/>
    <property type="match status" value="1"/>
</dbReference>
<reference evidence="1 2" key="1">
    <citation type="submission" date="2017-01" db="EMBL/GenBank/DDBJ databases">
        <authorList>
            <person name="Varghese N."/>
            <person name="Submissions S."/>
        </authorList>
    </citation>
    <scope>NUCLEOTIDE SEQUENCE [LARGE SCALE GENOMIC DNA]</scope>
    <source>
        <strain evidence="1 2">DSM 2061</strain>
    </source>
</reference>
<proteinExistence type="predicted"/>
<comment type="caution">
    <text evidence="1">The sequence shown here is derived from an EMBL/GenBank/DDBJ whole genome shotgun (WGS) entry which is preliminary data.</text>
</comment>
<keyword evidence="2" id="KW-1185">Reference proteome</keyword>
<name>A0ABY1L1G5_9FLAO</name>
<evidence type="ECO:0000313" key="1">
    <source>
        <dbReference type="EMBL" id="SIT10152.1"/>
    </source>
</evidence>
<evidence type="ECO:0000313" key="2">
    <source>
        <dbReference type="Proteomes" id="UP000185728"/>
    </source>
</evidence>